<dbReference type="AlphaFoldDB" id="A0AAQ3L756"/>
<dbReference type="EMBL" id="CP136920">
    <property type="protein sequence ID" value="WOO40266.1"/>
    <property type="molecule type" value="Genomic_DNA"/>
</dbReference>
<dbReference type="GO" id="GO:0016788">
    <property type="term" value="F:hydrolase activity, acting on ester bonds"/>
    <property type="evidence" value="ECO:0007669"/>
    <property type="project" value="UniProtKB-ARBA"/>
</dbReference>
<proteinExistence type="predicted"/>
<keyword evidence="2" id="KW-1185">Reference proteome</keyword>
<dbReference type="Gene3D" id="3.40.50.1110">
    <property type="entry name" value="SGNH hydrolase"/>
    <property type="match status" value="1"/>
</dbReference>
<accession>A0AAQ3L756</accession>
<organism evidence="1 2">
    <name type="scientific">Rubellicoccus peritrichatus</name>
    <dbReference type="NCBI Taxonomy" id="3080537"/>
    <lineage>
        <taxon>Bacteria</taxon>
        <taxon>Pseudomonadati</taxon>
        <taxon>Verrucomicrobiota</taxon>
        <taxon>Opitutia</taxon>
        <taxon>Puniceicoccales</taxon>
        <taxon>Cerasicoccaceae</taxon>
        <taxon>Rubellicoccus</taxon>
    </lineage>
</organism>
<reference evidence="1 2" key="1">
    <citation type="submission" date="2023-10" db="EMBL/GenBank/DDBJ databases">
        <title>Rubellicoccus peritrichatus gen. nov., sp. nov., isolated from an algae of coral reef tank.</title>
        <authorList>
            <person name="Luo J."/>
        </authorList>
    </citation>
    <scope>NUCLEOTIDE SEQUENCE [LARGE SCALE GENOMIC DNA]</scope>
    <source>
        <strain evidence="1 2">CR14</strain>
    </source>
</reference>
<dbReference type="RefSeq" id="WP_317832431.1">
    <property type="nucleotide sequence ID" value="NZ_CP136920.1"/>
</dbReference>
<gene>
    <name evidence="1" type="ORF">RZN69_16730</name>
</gene>
<protein>
    <recommendedName>
        <fullName evidence="3">SGNH hydrolase-type esterase domain-containing protein</fullName>
    </recommendedName>
</protein>
<dbReference type="SUPFAM" id="SSF52266">
    <property type="entry name" value="SGNH hydrolase"/>
    <property type="match status" value="1"/>
</dbReference>
<evidence type="ECO:0000313" key="1">
    <source>
        <dbReference type="EMBL" id="WOO40266.1"/>
    </source>
</evidence>
<name>A0AAQ3L756_9BACT</name>
<dbReference type="Proteomes" id="UP001304300">
    <property type="component" value="Chromosome"/>
</dbReference>
<sequence length="272" mass="31345">MPQKKSSKPKTRYQKFMAQLRRNQRDGKGRPLVLSEGDSWFAFPKELRPSTIDVVDKELDLVLMRLEANGDEVSAMLTGKQRQRLKWYLKRWPFDILLFSGGGNDVVGDKLYPLINTVSNSAPWEEAINKEAMDAAFTLIEFHYRELIDIRNTLRPNCQIITHCYDYPIPREDGSIQCLNQGLIGPWIWPALNEKGLTDPQKQRKFAKWLLQQHRKVLKKIEAQHPNFHLVDTAGTLADDEWGDEIHPTKNGFKKVAGLIGEEVIKHFPTAK</sequence>
<dbReference type="KEGG" id="puo:RZN69_16730"/>
<evidence type="ECO:0008006" key="3">
    <source>
        <dbReference type="Google" id="ProtNLM"/>
    </source>
</evidence>
<evidence type="ECO:0000313" key="2">
    <source>
        <dbReference type="Proteomes" id="UP001304300"/>
    </source>
</evidence>
<dbReference type="InterPro" id="IPR036514">
    <property type="entry name" value="SGNH_hydro_sf"/>
</dbReference>